<gene>
    <name evidence="1" type="ORF">TRAPUB_6256</name>
</gene>
<evidence type="ECO:0000313" key="1">
    <source>
        <dbReference type="EMBL" id="OJT03149.1"/>
    </source>
</evidence>
<proteinExistence type="predicted"/>
<dbReference type="Proteomes" id="UP000184267">
    <property type="component" value="Unassembled WGS sequence"/>
</dbReference>
<name>A0A1M2V6B9_TRAPU</name>
<dbReference type="EMBL" id="MNAD01001628">
    <property type="protein sequence ID" value="OJT03149.1"/>
    <property type="molecule type" value="Genomic_DNA"/>
</dbReference>
<accession>A0A1M2V6B9</accession>
<keyword evidence="2" id="KW-1185">Reference proteome</keyword>
<sequence length="75" mass="8018">MDVLLERGGNILAIAELLFGVEQDPLWIGWLFWSAYAVHIFQFLPAALPPLPSAAPPLAAGPSPPGLVDQETIPT</sequence>
<organism evidence="1 2">
    <name type="scientific">Trametes pubescens</name>
    <name type="common">White-rot fungus</name>
    <dbReference type="NCBI Taxonomy" id="154538"/>
    <lineage>
        <taxon>Eukaryota</taxon>
        <taxon>Fungi</taxon>
        <taxon>Dikarya</taxon>
        <taxon>Basidiomycota</taxon>
        <taxon>Agaricomycotina</taxon>
        <taxon>Agaricomycetes</taxon>
        <taxon>Polyporales</taxon>
        <taxon>Polyporaceae</taxon>
        <taxon>Trametes</taxon>
    </lineage>
</organism>
<reference evidence="1 2" key="1">
    <citation type="submission" date="2016-10" db="EMBL/GenBank/DDBJ databases">
        <title>Genome sequence of the basidiomycete white-rot fungus Trametes pubescens.</title>
        <authorList>
            <person name="Makela M.R."/>
            <person name="Granchi Z."/>
            <person name="Peng M."/>
            <person name="De Vries R.P."/>
            <person name="Grigoriev I."/>
            <person name="Riley R."/>
            <person name="Hilden K."/>
        </authorList>
    </citation>
    <scope>NUCLEOTIDE SEQUENCE [LARGE SCALE GENOMIC DNA]</scope>
    <source>
        <strain evidence="1 2">FBCC735</strain>
    </source>
</reference>
<evidence type="ECO:0000313" key="2">
    <source>
        <dbReference type="Proteomes" id="UP000184267"/>
    </source>
</evidence>
<protein>
    <submittedName>
        <fullName evidence="1">Uncharacterized protein</fullName>
    </submittedName>
</protein>
<dbReference type="AlphaFoldDB" id="A0A1M2V6B9"/>
<comment type="caution">
    <text evidence="1">The sequence shown here is derived from an EMBL/GenBank/DDBJ whole genome shotgun (WGS) entry which is preliminary data.</text>
</comment>